<evidence type="ECO:0000259" key="4">
    <source>
        <dbReference type="Pfam" id="PF07992"/>
    </source>
</evidence>
<dbReference type="InterPro" id="IPR051691">
    <property type="entry name" value="Metab_Enz_Cyan_OpOx_G3PDH"/>
</dbReference>
<dbReference type="PRINTS" id="PR00368">
    <property type="entry name" value="FADPNR"/>
</dbReference>
<dbReference type="InterPro" id="IPR036188">
    <property type="entry name" value="FAD/NAD-bd_sf"/>
</dbReference>
<dbReference type="Pfam" id="PF04324">
    <property type="entry name" value="Fer2_BFD"/>
    <property type="match status" value="1"/>
</dbReference>
<evidence type="ECO:0000256" key="1">
    <source>
        <dbReference type="ARBA" id="ARBA00023002"/>
    </source>
</evidence>
<sequence>MVAPAAQGLRLGNSQIERHGSFVELSVDGKPVAAIAGETVAAAVTAHATTALRVTNEGASRGIYCGMGVCFDCRVTINGVAGQRSCLTLVQPGMEIVTGEAARRPDGPNLSAPGEREESCDILIIGAGPAGLAAAEAAAKSGAAVMILDERPSSGGQYFKPLANSHRFRGGRPADRQFKRGAELVGRVAGLAVRIFNQALVWDAQVEANGGLVVRAQDKSGAINCRARKLIVATGAYERSWPVPGWTLPGVMTTGAAQTLARSYRVAPGSRVLIAGNGPLNLQVAAALTADGVQVAAVVEGAAGPSQCIGDLSRMALTRPDLLLQGASYLATLRRHRVPLLYSHVLTRVDGVDRAQRAAVAAIDADGTLVPGTECSFEIDAVCTGYGFSPSSELTRLLGCDHRIDPRTGVTLIADRDGNGRTSLADVFVAGDAGGSWGAHSALAQGTLAGLAAANDLNFTGARSVQAAIAAKARRSLEREKRFQQALWRVYAMPVVGDRLASDDTIVCRCESVTFGRVRQEIKRGARDLPTIKRATRCGMGHCQGRYCSPTVAGVLQANAGVTVDETTFFRVQVPVRPVAMRSVARPHAGILAAPALLESPSGAAEPPKAVIANVDILIIGAGAIGLCSALELARAGADVLVVDRNEPHAEASGANAGSLHVQFQAFGFPDMGAENTLVAASTLSLQRDSVHMWNALSQELKTDFEVAIEGGLTVADDEASLVHLRQKVELERAAGLEIDLISGAEARRLEPYLSPKIIAASLSRDEGKLNPLKASPAVRAAAERAGAKIRCQIRVLAIQRAEKGFLVQTDRGLIAARRILNSAGAWSGAIAASVGDTIPIRANPIQMIVTETMPQGVNYHLAHALQRLTLKQAASGNLVIGGGWRALFAPSLKRTRPSVEGFGGNLAVVLEMLPALGALQIIRSWTGTAFTTAPTIGGSPSMPGLFHAVTQNGMTLAPAVGKINADLLLDRRPNYDIRRFAPKRSNS</sequence>
<evidence type="ECO:0000259" key="2">
    <source>
        <dbReference type="Pfam" id="PF01266"/>
    </source>
</evidence>
<dbReference type="GO" id="GO:0016491">
    <property type="term" value="F:oxidoreductase activity"/>
    <property type="evidence" value="ECO:0007669"/>
    <property type="project" value="UniProtKB-KW"/>
</dbReference>
<feature type="domain" description="BFD-like [2Fe-2S]-binding" evidence="3">
    <location>
        <begin position="506"/>
        <end position="557"/>
    </location>
</feature>
<evidence type="ECO:0000313" key="5">
    <source>
        <dbReference type="EMBL" id="SHH56577.1"/>
    </source>
</evidence>
<dbReference type="GO" id="GO:0051536">
    <property type="term" value="F:iron-sulfur cluster binding"/>
    <property type="evidence" value="ECO:0007669"/>
    <property type="project" value="InterPro"/>
</dbReference>
<protein>
    <submittedName>
        <fullName evidence="5">Glycine/D-amino acid oxidase</fullName>
    </submittedName>
</protein>
<dbReference type="SUPFAM" id="SSF54292">
    <property type="entry name" value="2Fe-2S ferredoxin-like"/>
    <property type="match status" value="1"/>
</dbReference>
<organism evidence="5 6">
    <name type="scientific">Bradyrhizobium erythrophlei</name>
    <dbReference type="NCBI Taxonomy" id="1437360"/>
    <lineage>
        <taxon>Bacteria</taxon>
        <taxon>Pseudomonadati</taxon>
        <taxon>Pseudomonadota</taxon>
        <taxon>Alphaproteobacteria</taxon>
        <taxon>Hyphomicrobiales</taxon>
        <taxon>Nitrobacteraceae</taxon>
        <taxon>Bradyrhizobium</taxon>
    </lineage>
</organism>
<dbReference type="PANTHER" id="PTHR42949:SF3">
    <property type="entry name" value="ANAEROBIC GLYCEROL-3-PHOSPHATE DEHYDROGENASE SUBUNIT B"/>
    <property type="match status" value="1"/>
</dbReference>
<gene>
    <name evidence="5" type="ORF">SAMN05443248_5235</name>
</gene>
<evidence type="ECO:0000259" key="3">
    <source>
        <dbReference type="Pfam" id="PF04324"/>
    </source>
</evidence>
<reference evidence="5 6" key="1">
    <citation type="submission" date="2016-11" db="EMBL/GenBank/DDBJ databases">
        <authorList>
            <person name="Jaros S."/>
            <person name="Januszkiewicz K."/>
            <person name="Wedrychowicz H."/>
        </authorList>
    </citation>
    <scope>NUCLEOTIDE SEQUENCE [LARGE SCALE GENOMIC DNA]</scope>
    <source>
        <strain evidence="5 6">GAS138</strain>
    </source>
</reference>
<dbReference type="InterPro" id="IPR006076">
    <property type="entry name" value="FAD-dep_OxRdtase"/>
</dbReference>
<dbReference type="CDD" id="cd19946">
    <property type="entry name" value="GlpA-like_Fer2_BFD-like"/>
    <property type="match status" value="1"/>
</dbReference>
<feature type="domain" description="FAD/NAD(P)-binding" evidence="4">
    <location>
        <begin position="121"/>
        <end position="446"/>
    </location>
</feature>
<dbReference type="OrthoDB" id="9801699at2"/>
<dbReference type="SUPFAM" id="SSF51905">
    <property type="entry name" value="FAD/NAD(P)-binding domain"/>
    <property type="match status" value="2"/>
</dbReference>
<dbReference type="Pfam" id="PF13510">
    <property type="entry name" value="Fer2_4"/>
    <property type="match status" value="1"/>
</dbReference>
<dbReference type="InterPro" id="IPR007419">
    <property type="entry name" value="BFD-like_2Fe2S-bd_dom"/>
</dbReference>
<dbReference type="EMBL" id="LT670817">
    <property type="protein sequence ID" value="SHH56577.1"/>
    <property type="molecule type" value="Genomic_DNA"/>
</dbReference>
<feature type="domain" description="FAD dependent oxidoreductase" evidence="2">
    <location>
        <begin position="616"/>
        <end position="968"/>
    </location>
</feature>
<dbReference type="InterPro" id="IPR036010">
    <property type="entry name" value="2Fe-2S_ferredoxin-like_sf"/>
</dbReference>
<dbReference type="PANTHER" id="PTHR42949">
    <property type="entry name" value="ANAEROBIC GLYCEROL-3-PHOSPHATE DEHYDROGENASE SUBUNIT B"/>
    <property type="match status" value="1"/>
</dbReference>
<dbReference type="Gene3D" id="3.50.50.60">
    <property type="entry name" value="FAD/NAD(P)-binding domain"/>
    <property type="match status" value="3"/>
</dbReference>
<dbReference type="Pfam" id="PF07992">
    <property type="entry name" value="Pyr_redox_2"/>
    <property type="match status" value="1"/>
</dbReference>
<dbReference type="PRINTS" id="PR00411">
    <property type="entry name" value="PNDRDTASEI"/>
</dbReference>
<dbReference type="Gene3D" id="3.10.20.440">
    <property type="entry name" value="2Fe-2S iron-sulphur cluster binding domain, sarcosine oxidase, alpha subunit, N-terminal domain"/>
    <property type="match status" value="1"/>
</dbReference>
<dbReference type="RefSeq" id="WP_079603891.1">
    <property type="nucleotide sequence ID" value="NZ_LT670817.1"/>
</dbReference>
<name>A0A1M5U0M9_9BRAD</name>
<proteinExistence type="predicted"/>
<keyword evidence="1" id="KW-0560">Oxidoreductase</keyword>
<evidence type="ECO:0000313" key="6">
    <source>
        <dbReference type="Proteomes" id="UP000189796"/>
    </source>
</evidence>
<accession>A0A1M5U0M9</accession>
<dbReference type="AlphaFoldDB" id="A0A1M5U0M9"/>
<dbReference type="Proteomes" id="UP000189796">
    <property type="component" value="Chromosome I"/>
</dbReference>
<dbReference type="InterPro" id="IPR023753">
    <property type="entry name" value="FAD/NAD-binding_dom"/>
</dbReference>
<dbReference type="Gene3D" id="1.10.10.1100">
    <property type="entry name" value="BFD-like [2Fe-2S]-binding domain"/>
    <property type="match status" value="1"/>
</dbReference>
<dbReference type="Pfam" id="PF01266">
    <property type="entry name" value="DAO"/>
    <property type="match status" value="1"/>
</dbReference>
<dbReference type="InterPro" id="IPR041854">
    <property type="entry name" value="BFD-like_2Fe2S-bd_dom_sf"/>
</dbReference>
<dbReference type="Gene3D" id="3.30.9.10">
    <property type="entry name" value="D-Amino Acid Oxidase, subunit A, domain 2"/>
    <property type="match status" value="1"/>
</dbReference>
<dbReference type="InterPro" id="IPR042204">
    <property type="entry name" value="2Fe-2S-bd_N"/>
</dbReference>